<proteinExistence type="predicted"/>
<dbReference type="EMBL" id="JZWS03000034">
    <property type="protein sequence ID" value="MEW9492445.1"/>
    <property type="molecule type" value="Genomic_DNA"/>
</dbReference>
<accession>A0ACC6TRJ9</accession>
<dbReference type="Proteomes" id="UP000053480">
    <property type="component" value="Unassembled WGS sequence"/>
</dbReference>
<organism evidence="1 2">
    <name type="scientific">Candidatus Aramenus sulfurataquae</name>
    <dbReference type="NCBI Taxonomy" id="1326980"/>
    <lineage>
        <taxon>Archaea</taxon>
        <taxon>Thermoproteota</taxon>
        <taxon>Thermoprotei</taxon>
        <taxon>Sulfolobales</taxon>
        <taxon>Sulfolobaceae</taxon>
        <taxon>Candidatus Aramenus</taxon>
    </lineage>
</organism>
<reference evidence="1" key="1">
    <citation type="submission" date="2024-07" db="EMBL/GenBank/DDBJ databases">
        <title>Metagenome and Metagenome-Assembled Genomes of Archaea from a hot spring from the geothermal field of Los Azufres, Mexico.</title>
        <authorList>
            <person name="Marin-Paredes R."/>
            <person name="Martinez-Romero E."/>
            <person name="Servin-Garciduenas L.E."/>
        </authorList>
    </citation>
    <scope>NUCLEOTIDE SEQUENCE</scope>
    <source>
        <strain evidence="1">AZ1-454</strain>
    </source>
</reference>
<protein>
    <submittedName>
        <fullName evidence="1">Uncharacterized protein</fullName>
    </submittedName>
</protein>
<gene>
    <name evidence="1" type="ORF">TQ35_0009655</name>
</gene>
<name>A0ACC6TRJ9_9CREN</name>
<comment type="caution">
    <text evidence="1">The sequence shown here is derived from an EMBL/GenBank/DDBJ whole genome shotgun (WGS) entry which is preliminary data.</text>
</comment>
<sequence>MNKGTFWLAAAGVTILQMLIGNVMTYYAPYPPLLGAHAFLAGILLLLALFGLRFAEKGRERRIVIGNILLVVLISALGLGFLQLQSNVVILLHFLLAIGLVSNFSVLYGIYIGEREAQGKA</sequence>
<evidence type="ECO:0000313" key="1">
    <source>
        <dbReference type="EMBL" id="MEW9492445.1"/>
    </source>
</evidence>
<evidence type="ECO:0000313" key="2">
    <source>
        <dbReference type="Proteomes" id="UP000053480"/>
    </source>
</evidence>